<evidence type="ECO:0000313" key="3">
    <source>
        <dbReference type="Proteomes" id="UP001595850"/>
    </source>
</evidence>
<dbReference type="Proteomes" id="UP001595850">
    <property type="component" value="Unassembled WGS sequence"/>
</dbReference>
<name>A0ABV8IBL1_9ACTN</name>
<keyword evidence="2" id="KW-0413">Isomerase</keyword>
<dbReference type="EMBL" id="JBHSBM010000027">
    <property type="protein sequence ID" value="MFC4061369.1"/>
    <property type="molecule type" value="Genomic_DNA"/>
</dbReference>
<accession>A0ABV8IBL1</accession>
<dbReference type="RefSeq" id="WP_377291487.1">
    <property type="nucleotide sequence ID" value="NZ_JBHSBM010000027.1"/>
</dbReference>
<organism evidence="2 3">
    <name type="scientific">Planomonospora corallina</name>
    <dbReference type="NCBI Taxonomy" id="1806052"/>
    <lineage>
        <taxon>Bacteria</taxon>
        <taxon>Bacillati</taxon>
        <taxon>Actinomycetota</taxon>
        <taxon>Actinomycetes</taxon>
        <taxon>Streptosporangiales</taxon>
        <taxon>Streptosporangiaceae</taxon>
        <taxon>Planomonospora</taxon>
    </lineage>
</organism>
<dbReference type="Pfam" id="PF11716">
    <property type="entry name" value="MDMPI_N"/>
    <property type="match status" value="1"/>
</dbReference>
<keyword evidence="3" id="KW-1185">Reference proteome</keyword>
<reference evidence="3" key="1">
    <citation type="journal article" date="2019" name="Int. J. Syst. Evol. Microbiol.">
        <title>The Global Catalogue of Microorganisms (GCM) 10K type strain sequencing project: providing services to taxonomists for standard genome sequencing and annotation.</title>
        <authorList>
            <consortium name="The Broad Institute Genomics Platform"/>
            <consortium name="The Broad Institute Genome Sequencing Center for Infectious Disease"/>
            <person name="Wu L."/>
            <person name="Ma J."/>
        </authorList>
    </citation>
    <scope>NUCLEOTIDE SEQUENCE [LARGE SCALE GENOMIC DNA]</scope>
    <source>
        <strain evidence="3">TBRC 4489</strain>
    </source>
</reference>
<sequence>MRTSPEPISHEVALTAFTEAFTALDELAASLDDRSLTGPSRCRGWSVGDVLCHLHLGVQDVLVALATPADAEPDTDFVSVWRDGGGDEEGALAHLRFVRLVASAYRRPSALVAHMSPAVRAAVRQAGTVPEGARVEQYGRSLAVADLLAEWAVEAAIHHLDVTAGVDTAPPPPASALAVVRRTFDGLAGAPAGAAWDDVAYALKGSGRVPLTGSERERLGAVADRFPLLG</sequence>
<evidence type="ECO:0000259" key="1">
    <source>
        <dbReference type="Pfam" id="PF11716"/>
    </source>
</evidence>
<proteinExistence type="predicted"/>
<dbReference type="GO" id="GO:0016853">
    <property type="term" value="F:isomerase activity"/>
    <property type="evidence" value="ECO:0007669"/>
    <property type="project" value="UniProtKB-KW"/>
</dbReference>
<protein>
    <submittedName>
        <fullName evidence="2">Maleylpyruvate isomerase N-terminal domain-containing protein</fullName>
    </submittedName>
</protein>
<dbReference type="InterPro" id="IPR024344">
    <property type="entry name" value="MDMPI_metal-binding"/>
</dbReference>
<evidence type="ECO:0000313" key="2">
    <source>
        <dbReference type="EMBL" id="MFC4061369.1"/>
    </source>
</evidence>
<feature type="domain" description="Mycothiol-dependent maleylpyruvate isomerase metal-binding" evidence="1">
    <location>
        <begin position="18"/>
        <end position="162"/>
    </location>
</feature>
<dbReference type="Gene3D" id="1.20.120.450">
    <property type="entry name" value="dinb family like domain"/>
    <property type="match status" value="1"/>
</dbReference>
<dbReference type="SUPFAM" id="SSF109854">
    <property type="entry name" value="DinB/YfiT-like putative metalloenzymes"/>
    <property type="match status" value="1"/>
</dbReference>
<gene>
    <name evidence="2" type="ORF">ACFOWE_23970</name>
</gene>
<comment type="caution">
    <text evidence="2">The sequence shown here is derived from an EMBL/GenBank/DDBJ whole genome shotgun (WGS) entry which is preliminary data.</text>
</comment>
<dbReference type="InterPro" id="IPR034660">
    <property type="entry name" value="DinB/YfiT-like"/>
</dbReference>